<dbReference type="GO" id="GO:0016491">
    <property type="term" value="F:oxidoreductase activity"/>
    <property type="evidence" value="ECO:0007669"/>
    <property type="project" value="UniProtKB-KW"/>
</dbReference>
<reference evidence="4 5" key="1">
    <citation type="submission" date="2023-08" db="EMBL/GenBank/DDBJ databases">
        <title>Black Yeasts Isolated from many extreme environments.</title>
        <authorList>
            <person name="Coleine C."/>
            <person name="Stajich J.E."/>
            <person name="Selbmann L."/>
        </authorList>
    </citation>
    <scope>NUCLEOTIDE SEQUENCE [LARGE SCALE GENOMIC DNA]</scope>
    <source>
        <strain evidence="4 5">CCFEE 5935</strain>
    </source>
</reference>
<dbReference type="PROSITE" id="PS00061">
    <property type="entry name" value="ADH_SHORT"/>
    <property type="match status" value="1"/>
</dbReference>
<evidence type="ECO:0000313" key="4">
    <source>
        <dbReference type="EMBL" id="KAK5163700.1"/>
    </source>
</evidence>
<keyword evidence="3" id="KW-0560">Oxidoreductase</keyword>
<evidence type="ECO:0000256" key="1">
    <source>
        <dbReference type="ARBA" id="ARBA00006484"/>
    </source>
</evidence>
<dbReference type="InterPro" id="IPR002347">
    <property type="entry name" value="SDR_fam"/>
</dbReference>
<keyword evidence="2" id="KW-0521">NADP</keyword>
<sequence length="299" mass="31378">MVTGPGRSSRPVERVTDDALSTWATGKVAIITGAASGIGLALSRILANAGARVVLVDRDEQLLLEATQSLNNEQASSFQCDITSWAQQASLLSHTVERFGPPHLVCLNAGTNPELAYVSGQAGAKASVQSNYLANDTGASGSGELAQPSDLVFDVNVKGVLYGIKLALHHAAVSSTTGLHIIVTGSAASYIGFPLQDVYVTSKHAALGLVRATSRRPEVLERQVVLAMVAPWYTLTPMVSDVSVSEDVSQSASQPEDVAWAVATLASTSGEGANGKCVWVRGKECVEVEDLYQAWLDSL</sequence>
<proteinExistence type="inferred from homology"/>
<dbReference type="GeneID" id="89931701"/>
<name>A0AAV9NV92_9PEZI</name>
<dbReference type="EMBL" id="JAVRRT010000023">
    <property type="protein sequence ID" value="KAK5163700.1"/>
    <property type="molecule type" value="Genomic_DNA"/>
</dbReference>
<dbReference type="AlphaFoldDB" id="A0AAV9NV92"/>
<dbReference type="InterPro" id="IPR036291">
    <property type="entry name" value="NAD(P)-bd_dom_sf"/>
</dbReference>
<protein>
    <submittedName>
        <fullName evidence="4">Uncharacterized protein</fullName>
    </submittedName>
</protein>
<dbReference type="PANTHER" id="PTHR43180">
    <property type="entry name" value="3-OXOACYL-(ACYL-CARRIER-PROTEIN) REDUCTASE (AFU_ORTHOLOGUE AFUA_6G11210)"/>
    <property type="match status" value="1"/>
</dbReference>
<gene>
    <name evidence="4" type="ORF">LTR77_010373</name>
</gene>
<dbReference type="Pfam" id="PF00106">
    <property type="entry name" value="adh_short"/>
    <property type="match status" value="1"/>
</dbReference>
<dbReference type="SUPFAM" id="SSF51735">
    <property type="entry name" value="NAD(P)-binding Rossmann-fold domains"/>
    <property type="match status" value="1"/>
</dbReference>
<dbReference type="Proteomes" id="UP001337655">
    <property type="component" value="Unassembled WGS sequence"/>
</dbReference>
<dbReference type="RefSeq" id="XP_064654102.1">
    <property type="nucleotide sequence ID" value="XM_064807593.1"/>
</dbReference>
<evidence type="ECO:0000256" key="2">
    <source>
        <dbReference type="ARBA" id="ARBA00022857"/>
    </source>
</evidence>
<comment type="caution">
    <text evidence="4">The sequence shown here is derived from an EMBL/GenBank/DDBJ whole genome shotgun (WGS) entry which is preliminary data.</text>
</comment>
<evidence type="ECO:0000313" key="5">
    <source>
        <dbReference type="Proteomes" id="UP001337655"/>
    </source>
</evidence>
<organism evidence="4 5">
    <name type="scientific">Saxophila tyrrhenica</name>
    <dbReference type="NCBI Taxonomy" id="1690608"/>
    <lineage>
        <taxon>Eukaryota</taxon>
        <taxon>Fungi</taxon>
        <taxon>Dikarya</taxon>
        <taxon>Ascomycota</taxon>
        <taxon>Pezizomycotina</taxon>
        <taxon>Dothideomycetes</taxon>
        <taxon>Dothideomycetidae</taxon>
        <taxon>Mycosphaerellales</taxon>
        <taxon>Extremaceae</taxon>
        <taxon>Saxophila</taxon>
    </lineage>
</organism>
<keyword evidence="5" id="KW-1185">Reference proteome</keyword>
<dbReference type="Gene3D" id="3.40.50.720">
    <property type="entry name" value="NAD(P)-binding Rossmann-like Domain"/>
    <property type="match status" value="1"/>
</dbReference>
<dbReference type="PRINTS" id="PR00081">
    <property type="entry name" value="GDHRDH"/>
</dbReference>
<comment type="similarity">
    <text evidence="1">Belongs to the short-chain dehydrogenases/reductases (SDR) family.</text>
</comment>
<evidence type="ECO:0000256" key="3">
    <source>
        <dbReference type="ARBA" id="ARBA00023002"/>
    </source>
</evidence>
<accession>A0AAV9NV92</accession>
<dbReference type="InterPro" id="IPR020904">
    <property type="entry name" value="Sc_DH/Rdtase_CS"/>
</dbReference>
<dbReference type="PANTHER" id="PTHR43180:SF33">
    <property type="entry name" value="15-HYDROXYPROSTAGLANDIN DEHYDROGENASE [NAD(+)]-LIKE"/>
    <property type="match status" value="1"/>
</dbReference>